<evidence type="ECO:0000256" key="8">
    <source>
        <dbReference type="ARBA" id="ARBA00022679"/>
    </source>
</evidence>
<keyword evidence="7 14" id="KW-0328">Glycosyltransferase</keyword>
<evidence type="ECO:0000256" key="12">
    <source>
        <dbReference type="SAM" id="Phobius"/>
    </source>
</evidence>
<keyword evidence="10 12" id="KW-1133">Transmembrane helix</keyword>
<proteinExistence type="inferred from homology"/>
<keyword evidence="6" id="KW-0997">Cell inner membrane</keyword>
<keyword evidence="9 12" id="KW-0812">Transmembrane</keyword>
<dbReference type="GO" id="GO:0016757">
    <property type="term" value="F:glycosyltransferase activity"/>
    <property type="evidence" value="ECO:0007669"/>
    <property type="project" value="UniProtKB-KW"/>
</dbReference>
<dbReference type="InterPro" id="IPR029044">
    <property type="entry name" value="Nucleotide-diphossugar_trans"/>
</dbReference>
<evidence type="ECO:0000259" key="13">
    <source>
        <dbReference type="Pfam" id="PF13632"/>
    </source>
</evidence>
<protein>
    <recommendedName>
        <fullName evidence="4">Glucans biosynthesis glucosyltransferase H</fullName>
    </recommendedName>
</protein>
<feature type="transmembrane region" description="Helical" evidence="12">
    <location>
        <begin position="558"/>
        <end position="584"/>
    </location>
</feature>
<dbReference type="NCBIfam" id="NF003962">
    <property type="entry name" value="PRK05454.2-5"/>
    <property type="match status" value="1"/>
</dbReference>
<comment type="caution">
    <text evidence="14">The sequence shown here is derived from an EMBL/GenBank/DDBJ whole genome shotgun (WGS) entry which is preliminary data.</text>
</comment>
<feature type="transmembrane region" description="Helical" evidence="12">
    <location>
        <begin position="46"/>
        <end position="67"/>
    </location>
</feature>
<evidence type="ECO:0000256" key="4">
    <source>
        <dbReference type="ARBA" id="ARBA00020585"/>
    </source>
</evidence>
<dbReference type="InterPro" id="IPR050321">
    <property type="entry name" value="Glycosyltr_2/OpgH_subfam"/>
</dbReference>
<dbReference type="InterPro" id="IPR001173">
    <property type="entry name" value="Glyco_trans_2-like"/>
</dbReference>
<dbReference type="SUPFAM" id="SSF53448">
    <property type="entry name" value="Nucleotide-diphospho-sugar transferases"/>
    <property type="match status" value="1"/>
</dbReference>
<evidence type="ECO:0000256" key="11">
    <source>
        <dbReference type="ARBA" id="ARBA00023136"/>
    </source>
</evidence>
<evidence type="ECO:0000256" key="6">
    <source>
        <dbReference type="ARBA" id="ARBA00022519"/>
    </source>
</evidence>
<accession>A0ABT9PPY9</accession>
<gene>
    <name evidence="14" type="ORF">J2T09_001014</name>
</gene>
<feature type="domain" description="Glycosyltransferase 2-like" evidence="13">
    <location>
        <begin position="234"/>
        <end position="452"/>
    </location>
</feature>
<name>A0ABT9PPY9_9HYPH</name>
<evidence type="ECO:0000256" key="9">
    <source>
        <dbReference type="ARBA" id="ARBA00022692"/>
    </source>
</evidence>
<feature type="transmembrane region" description="Helical" evidence="12">
    <location>
        <begin position="482"/>
        <end position="511"/>
    </location>
</feature>
<evidence type="ECO:0000256" key="5">
    <source>
        <dbReference type="ARBA" id="ARBA00022475"/>
    </source>
</evidence>
<evidence type="ECO:0000256" key="2">
    <source>
        <dbReference type="ARBA" id="ARBA00005001"/>
    </source>
</evidence>
<keyword evidence="15" id="KW-1185">Reference proteome</keyword>
<comment type="subcellular location">
    <subcellularLocation>
        <location evidence="1">Cell inner membrane</location>
        <topology evidence="1">Multi-pass membrane protein</topology>
    </subcellularLocation>
</comment>
<feature type="transmembrane region" description="Helical" evidence="12">
    <location>
        <begin position="409"/>
        <end position="430"/>
    </location>
</feature>
<feature type="transmembrane region" description="Helical" evidence="12">
    <location>
        <begin position="532"/>
        <end position="552"/>
    </location>
</feature>
<feature type="transmembrane region" description="Helical" evidence="12">
    <location>
        <begin position="442"/>
        <end position="462"/>
    </location>
</feature>
<dbReference type="NCBIfam" id="NF003958">
    <property type="entry name" value="PRK05454.2-1"/>
    <property type="match status" value="1"/>
</dbReference>
<evidence type="ECO:0000256" key="3">
    <source>
        <dbReference type="ARBA" id="ARBA00009337"/>
    </source>
</evidence>
<dbReference type="EMBL" id="JAUSRF010000003">
    <property type="protein sequence ID" value="MDP9836270.1"/>
    <property type="molecule type" value="Genomic_DNA"/>
</dbReference>
<comment type="similarity">
    <text evidence="3">Belongs to the glycosyltransferase 2 family. OpgH subfamily.</text>
</comment>
<evidence type="ECO:0000313" key="14">
    <source>
        <dbReference type="EMBL" id="MDP9836270.1"/>
    </source>
</evidence>
<feature type="transmembrane region" description="Helical" evidence="12">
    <location>
        <begin position="79"/>
        <end position="104"/>
    </location>
</feature>
<keyword evidence="8 14" id="KW-0808">Transferase</keyword>
<dbReference type="Proteomes" id="UP001241472">
    <property type="component" value="Unassembled WGS sequence"/>
</dbReference>
<keyword evidence="11 12" id="KW-0472">Membrane</keyword>
<dbReference type="PANTHER" id="PTHR43867">
    <property type="entry name" value="CELLULOSE SYNTHASE CATALYTIC SUBUNIT A [UDP-FORMING]"/>
    <property type="match status" value="1"/>
</dbReference>
<evidence type="ECO:0000256" key="7">
    <source>
        <dbReference type="ARBA" id="ARBA00022676"/>
    </source>
</evidence>
<dbReference type="PANTHER" id="PTHR43867:SF5">
    <property type="entry name" value="GLUCANS BIOSYNTHESIS GLUCOSYLTRANSFERASE H"/>
    <property type="match status" value="1"/>
</dbReference>
<dbReference type="Pfam" id="PF13632">
    <property type="entry name" value="Glyco_trans_2_3"/>
    <property type="match status" value="1"/>
</dbReference>
<evidence type="ECO:0000256" key="1">
    <source>
        <dbReference type="ARBA" id="ARBA00004429"/>
    </source>
</evidence>
<comment type="pathway">
    <text evidence="2">Glycan metabolism; osmoregulated periplasmic glucan (OPG) biosynthesis.</text>
</comment>
<dbReference type="RefSeq" id="WP_306831807.1">
    <property type="nucleotide sequence ID" value="NZ_JAUSRF010000003.1"/>
</dbReference>
<organism evidence="14 15">
    <name type="scientific">Neorhizobium huautlense</name>
    <dbReference type="NCBI Taxonomy" id="67774"/>
    <lineage>
        <taxon>Bacteria</taxon>
        <taxon>Pseudomonadati</taxon>
        <taxon>Pseudomonadota</taxon>
        <taxon>Alphaproteobacteria</taxon>
        <taxon>Hyphomicrobiales</taxon>
        <taxon>Rhizobiaceae</taxon>
        <taxon>Rhizobium/Agrobacterium group</taxon>
        <taxon>Neorhizobium</taxon>
    </lineage>
</organism>
<dbReference type="Gene3D" id="3.90.550.10">
    <property type="entry name" value="Spore Coat Polysaccharide Biosynthesis Protein SpsA, Chain A"/>
    <property type="match status" value="1"/>
</dbReference>
<evidence type="ECO:0000256" key="10">
    <source>
        <dbReference type="ARBA" id="ARBA00022989"/>
    </source>
</evidence>
<keyword evidence="5" id="KW-1003">Cell membrane</keyword>
<reference evidence="14 15" key="1">
    <citation type="submission" date="2023-07" db="EMBL/GenBank/DDBJ databases">
        <title>Sorghum-associated microbial communities from plants grown in Nebraska, USA.</title>
        <authorList>
            <person name="Schachtman D."/>
        </authorList>
    </citation>
    <scope>NUCLEOTIDE SEQUENCE [LARGE SCALE GENOMIC DNA]</scope>
    <source>
        <strain evidence="14 15">DS1307</strain>
    </source>
</reference>
<sequence>MDLQTRQPTSSALAQNRAGTRLANDGKKQATEVLRYTGIPVPWRRFIVLVLNVATLIGVGSVVFRLLSPGGIDAAEAVMLGGFLIAAPWTVLGFWNAVIGLILLHGPGDPARSVYPFYPQGKGTQPRHLSSQTALTVFLRNEDPHPVFARLEAMSRSLRATGLDGHFRFFVLSDTSDPHVAIAEEQAFTRFSADLIERGGNVPVYRRRTVNTGFKTGNIRDFLEEYGHAYDFFLPLDSDSVMSGDVITRLVAAMESRSEIGLLQTLVVGMPATSGFARMFQFGMRHGMRSFTMGSAWWTADCGAYWGHNALIRTTAFLAHCELPVLPGSPPLGGHILSHDQLEAAFLRRGGYEVRVLPVETRSFEANPPTLPDFAQRDLRWCQGNMQYWRFLFEPGLKPVSRFQVLQAILMYLAPPAWILATFAATYKAVSSGFDSSYMQLGFWLFISIFLLSIAPKLAGMLDVLLTRGAVRSYGGGLRFGLSAIMEVLASMLMAPIMAVYVSIFLIGLLFGRSVTWSGQNRDQLGISFLTAVRTMGVQTVIGLSLAVIIYFGSGGLALLWALPVVAGLCLSIPFTMVTASSAFGRWSARKGMFAIPEEGHLPRVLSRLVPNGARRWRRPMRNAGEAAPNVAAQTQTDGRA</sequence>
<evidence type="ECO:0000313" key="15">
    <source>
        <dbReference type="Proteomes" id="UP001241472"/>
    </source>
</evidence>